<proteinExistence type="predicted"/>
<gene>
    <name evidence="1" type="ORF">S03H2_07341</name>
</gene>
<accession>X1FQX6</accession>
<dbReference type="AlphaFoldDB" id="X1FQX6"/>
<protein>
    <recommendedName>
        <fullName evidence="2">Tryptophan synthase</fullName>
    </recommendedName>
</protein>
<name>X1FQX6_9ZZZZ</name>
<organism evidence="1">
    <name type="scientific">marine sediment metagenome</name>
    <dbReference type="NCBI Taxonomy" id="412755"/>
    <lineage>
        <taxon>unclassified sequences</taxon>
        <taxon>metagenomes</taxon>
        <taxon>ecological metagenomes</taxon>
    </lineage>
</organism>
<evidence type="ECO:0000313" key="1">
    <source>
        <dbReference type="EMBL" id="GAH23158.1"/>
    </source>
</evidence>
<evidence type="ECO:0008006" key="2">
    <source>
        <dbReference type="Google" id="ProtNLM"/>
    </source>
</evidence>
<comment type="caution">
    <text evidence="1">The sequence shown here is derived from an EMBL/GenBank/DDBJ whole genome shotgun (WGS) entry which is preliminary data.</text>
</comment>
<feature type="non-terminal residue" evidence="1">
    <location>
        <position position="1"/>
    </location>
</feature>
<sequence length="44" mass="4923">IDEAIKCKETNEKKTILFNVSGHGFLDMNAFSEKLGLAQQPERA</sequence>
<reference evidence="1" key="1">
    <citation type="journal article" date="2014" name="Front. Microbiol.">
        <title>High frequency of phylogenetically diverse reductive dehalogenase-homologous genes in deep subseafloor sedimentary metagenomes.</title>
        <authorList>
            <person name="Kawai M."/>
            <person name="Futagami T."/>
            <person name="Toyoda A."/>
            <person name="Takaki Y."/>
            <person name="Nishi S."/>
            <person name="Hori S."/>
            <person name="Arai W."/>
            <person name="Tsubouchi T."/>
            <person name="Morono Y."/>
            <person name="Uchiyama I."/>
            <person name="Ito T."/>
            <person name="Fujiyama A."/>
            <person name="Inagaki F."/>
            <person name="Takami H."/>
        </authorList>
    </citation>
    <scope>NUCLEOTIDE SEQUENCE</scope>
    <source>
        <strain evidence="1">Expedition CK06-06</strain>
    </source>
</reference>
<dbReference type="EMBL" id="BARU01003371">
    <property type="protein sequence ID" value="GAH23158.1"/>
    <property type="molecule type" value="Genomic_DNA"/>
</dbReference>